<feature type="transmembrane region" description="Helical" evidence="1">
    <location>
        <begin position="287"/>
        <end position="307"/>
    </location>
</feature>
<dbReference type="RefSeq" id="WP_077077523.1">
    <property type="nucleotide sequence ID" value="NZ_FUEZ01000003.1"/>
</dbReference>
<dbReference type="Pfam" id="PF01757">
    <property type="entry name" value="Acyl_transf_3"/>
    <property type="match status" value="1"/>
</dbReference>
<keyword evidence="4" id="KW-1185">Reference proteome</keyword>
<evidence type="ECO:0000313" key="3">
    <source>
        <dbReference type="EMBL" id="SPM38588.1"/>
    </source>
</evidence>
<feature type="transmembrane region" description="Helical" evidence="1">
    <location>
        <begin position="232"/>
        <end position="251"/>
    </location>
</feature>
<evidence type="ECO:0000259" key="2">
    <source>
        <dbReference type="Pfam" id="PF01757"/>
    </source>
</evidence>
<feature type="transmembrane region" description="Helical" evidence="1">
    <location>
        <begin position="257"/>
        <end position="275"/>
    </location>
</feature>
<feature type="transmembrane region" description="Helical" evidence="1">
    <location>
        <begin position="84"/>
        <end position="106"/>
    </location>
</feature>
<feature type="domain" description="Acyltransferase 3" evidence="2">
    <location>
        <begin position="11"/>
        <end position="327"/>
    </location>
</feature>
<reference evidence="3 4" key="1">
    <citation type="submission" date="2017-01" db="EMBL/GenBank/DDBJ databases">
        <authorList>
            <consortium name="Urmite Genomes"/>
        </authorList>
    </citation>
    <scope>NUCLEOTIDE SEQUENCE [LARGE SCALE GENOMIC DNA]</scope>
    <source>
        <strain evidence="3 4">AB215</strain>
    </source>
</reference>
<feature type="transmembrane region" description="Helical" evidence="1">
    <location>
        <begin position="313"/>
        <end position="332"/>
    </location>
</feature>
<proteinExistence type="predicted"/>
<dbReference type="PANTHER" id="PTHR23028">
    <property type="entry name" value="ACETYLTRANSFERASE"/>
    <property type="match status" value="1"/>
</dbReference>
<dbReference type="InterPro" id="IPR050879">
    <property type="entry name" value="Acyltransferase_3"/>
</dbReference>
<dbReference type="Proteomes" id="UP000240424">
    <property type="component" value="Unassembled WGS sequence"/>
</dbReference>
<gene>
    <name evidence="3" type="ORF">MNAB215_765</name>
</gene>
<keyword evidence="3" id="KW-0808">Transferase</keyword>
<name>A0A2U3P4A7_9MYCO</name>
<organism evidence="3 4">
    <name type="scientific">Mycobacterium numidiamassiliense</name>
    <dbReference type="NCBI Taxonomy" id="1841861"/>
    <lineage>
        <taxon>Bacteria</taxon>
        <taxon>Bacillati</taxon>
        <taxon>Actinomycetota</taxon>
        <taxon>Actinomycetes</taxon>
        <taxon>Mycobacteriales</taxon>
        <taxon>Mycobacteriaceae</taxon>
        <taxon>Mycobacterium</taxon>
    </lineage>
</organism>
<evidence type="ECO:0000313" key="4">
    <source>
        <dbReference type="Proteomes" id="UP000240424"/>
    </source>
</evidence>
<feature type="transmembrane region" description="Helical" evidence="1">
    <location>
        <begin position="154"/>
        <end position="173"/>
    </location>
</feature>
<sequence>MKLGHAFDPRNNALNAWRLVLATGVILWHSFPLTGRHVPFAAGYQFLSQVFVDGFFAISGFLITSSWLKNPRLRDYFVARGLRIFPGLWVCVAVTAFVIAPISVAVQGGSVSHLLTSGKPIQYVLNNALLNVLYSGIDGTPRGVPFPGAWNGSIWTLIPELLCYIAVAGFGVAGLLRRRWLLPTLMVLMLACSVLVTPWHGFTQLWTPAAIGARFAVMFLAGALLHQYQHVIPARWSLVAVSAVIVLAANWSPNYRVFAAIPLAYAILVSGALLHDKRLRLRTDLSYGVYIYAFPMQQLLIVCGLGVLHPLVFFPVAALATLPLAALSWFLVEKHAIALKSRLIRRPSFDTSGVGD</sequence>
<keyword evidence="1" id="KW-0812">Transmembrane</keyword>
<feature type="transmembrane region" description="Helical" evidence="1">
    <location>
        <begin position="180"/>
        <end position="199"/>
    </location>
</feature>
<feature type="transmembrane region" description="Helical" evidence="1">
    <location>
        <begin position="12"/>
        <end position="31"/>
    </location>
</feature>
<feature type="transmembrane region" description="Helical" evidence="1">
    <location>
        <begin position="43"/>
        <end position="63"/>
    </location>
</feature>
<dbReference type="InterPro" id="IPR002656">
    <property type="entry name" value="Acyl_transf_3_dom"/>
</dbReference>
<dbReference type="STRING" id="1841861.GCA_900157365_04968"/>
<dbReference type="GO" id="GO:0016747">
    <property type="term" value="F:acyltransferase activity, transferring groups other than amino-acyl groups"/>
    <property type="evidence" value="ECO:0007669"/>
    <property type="project" value="InterPro"/>
</dbReference>
<keyword evidence="3" id="KW-0378">Hydrolase</keyword>
<evidence type="ECO:0000256" key="1">
    <source>
        <dbReference type="SAM" id="Phobius"/>
    </source>
</evidence>
<feature type="transmembrane region" description="Helical" evidence="1">
    <location>
        <begin position="205"/>
        <end position="225"/>
    </location>
</feature>
<accession>A0A2U3P4A7</accession>
<dbReference type="EMBL" id="FUEZ01000003">
    <property type="protein sequence ID" value="SPM38588.1"/>
    <property type="molecule type" value="Genomic_DNA"/>
</dbReference>
<keyword evidence="1" id="KW-1133">Transmembrane helix</keyword>
<keyword evidence="1" id="KW-0472">Membrane</keyword>
<dbReference type="GO" id="GO:0016787">
    <property type="term" value="F:hydrolase activity"/>
    <property type="evidence" value="ECO:0007669"/>
    <property type="project" value="UniProtKB-KW"/>
</dbReference>
<protein>
    <submittedName>
        <fullName evidence="3">Peptidoglycan/LPS O-acetylase OafA/YrhL, contains acyltransferase and SGNH-hydrolase domains</fullName>
    </submittedName>
</protein>
<dbReference type="AlphaFoldDB" id="A0A2U3P4A7"/>
<keyword evidence="3" id="KW-0012">Acyltransferase</keyword>